<feature type="transmembrane region" description="Helical" evidence="5">
    <location>
        <begin position="140"/>
        <end position="160"/>
    </location>
</feature>
<dbReference type="InterPro" id="IPR036259">
    <property type="entry name" value="MFS_trans_sf"/>
</dbReference>
<feature type="transmembrane region" description="Helical" evidence="5">
    <location>
        <begin position="370"/>
        <end position="389"/>
    </location>
</feature>
<dbReference type="GO" id="GO:0005886">
    <property type="term" value="C:plasma membrane"/>
    <property type="evidence" value="ECO:0007669"/>
    <property type="project" value="TreeGrafter"/>
</dbReference>
<evidence type="ECO:0000313" key="7">
    <source>
        <dbReference type="EMBL" id="VTR29879.1"/>
    </source>
</evidence>
<keyword evidence="2 5" id="KW-0812">Transmembrane</keyword>
<dbReference type="Proteomes" id="UP000308196">
    <property type="component" value="Chromosome"/>
</dbReference>
<feature type="transmembrane region" description="Helical" evidence="5">
    <location>
        <begin position="80"/>
        <end position="96"/>
    </location>
</feature>
<keyword evidence="4 5" id="KW-0472">Membrane</keyword>
<dbReference type="GeneID" id="78461339"/>
<evidence type="ECO:0000313" key="8">
    <source>
        <dbReference type="Proteomes" id="UP000308196"/>
    </source>
</evidence>
<keyword evidence="9" id="KW-1185">Reference proteome</keyword>
<reference evidence="6 9" key="2">
    <citation type="submission" date="2024-06" db="EMBL/GenBank/DDBJ databases">
        <title>Soil Sphingobacterium thalpophilum.</title>
        <authorList>
            <person name="Yang J."/>
            <person name="Li J."/>
        </authorList>
    </citation>
    <scope>NUCLEOTIDE SEQUENCE [LARGE SCALE GENOMIC DNA]</scope>
    <source>
        <strain evidence="6 9">22g91tb</strain>
    </source>
</reference>
<dbReference type="SUPFAM" id="SSF103473">
    <property type="entry name" value="MFS general substrate transporter"/>
    <property type="match status" value="1"/>
</dbReference>
<feature type="transmembrane region" description="Helical" evidence="5">
    <location>
        <begin position="396"/>
        <end position="416"/>
    </location>
</feature>
<evidence type="ECO:0000256" key="2">
    <source>
        <dbReference type="ARBA" id="ARBA00022692"/>
    </source>
</evidence>
<feature type="transmembrane region" description="Helical" evidence="5">
    <location>
        <begin position="12"/>
        <end position="33"/>
    </location>
</feature>
<feature type="transmembrane region" description="Helical" evidence="5">
    <location>
        <begin position="203"/>
        <end position="224"/>
    </location>
</feature>
<dbReference type="InterPro" id="IPR011701">
    <property type="entry name" value="MFS"/>
</dbReference>
<feature type="transmembrane region" description="Helical" evidence="5">
    <location>
        <begin position="308"/>
        <end position="329"/>
    </location>
</feature>
<evidence type="ECO:0000313" key="6">
    <source>
        <dbReference type="EMBL" id="MEZ0449998.1"/>
    </source>
</evidence>
<dbReference type="PANTHER" id="PTHR23501">
    <property type="entry name" value="MAJOR FACILITATOR SUPERFAMILY"/>
    <property type="match status" value="1"/>
</dbReference>
<feature type="transmembrane region" description="Helical" evidence="5">
    <location>
        <begin position="236"/>
        <end position="255"/>
    </location>
</feature>
<organism evidence="7 8">
    <name type="scientific">Sphingobacterium thalpophilum</name>
    <dbReference type="NCBI Taxonomy" id="259"/>
    <lineage>
        <taxon>Bacteria</taxon>
        <taxon>Pseudomonadati</taxon>
        <taxon>Bacteroidota</taxon>
        <taxon>Sphingobacteriia</taxon>
        <taxon>Sphingobacteriales</taxon>
        <taxon>Sphingobacteriaceae</taxon>
        <taxon>Sphingobacterium</taxon>
    </lineage>
</organism>
<name>A0A4U9UD43_9SPHI</name>
<evidence type="ECO:0000256" key="4">
    <source>
        <dbReference type="ARBA" id="ARBA00023136"/>
    </source>
</evidence>
<accession>A0A4U9UD43</accession>
<feature type="transmembrane region" description="Helical" evidence="5">
    <location>
        <begin position="469"/>
        <end position="488"/>
    </location>
</feature>
<dbReference type="Pfam" id="PF07690">
    <property type="entry name" value="MFS_1"/>
    <property type="match status" value="1"/>
</dbReference>
<dbReference type="AlphaFoldDB" id="A0A4U9UD43"/>
<dbReference type="EMBL" id="JBEOQB010000001">
    <property type="protein sequence ID" value="MEZ0449998.1"/>
    <property type="molecule type" value="Genomic_DNA"/>
</dbReference>
<sequence>MRDRIFRDWVSPRWELFLLFILNIIFSFNNGIPSSINTYVMNGYAGISADLSMATYCYYAGMVCAIPLVFRLFKLSPKKAVLIACIVILLFSNMILEHASNGINICMATFFVGSAKMIVTMAIIGEMIPFLMPRGERYQLYAVYYPMTMIIPALASYIAARLAGVFYWEAVFLFQNILLGIGLLICILFMQSSQFKRIPLYQYDWFGNILLCISLLNLSYFTTYGLTQNWFHSPRILITGLASIAFLVLFVNRSLLIRKSLMNFSSFASRILPISVVTIFFFGIFYSSTSLYTSLLNITLGVNPEETAAVNTYVIPGYILGAGIAYLYFRITKKCKFILAFSALCYTLSSFFFAHIVSSESAQSLFWLPMILRGMGVITSYIGIGVYMAGNIPSRYYLSGLVFLILTRSFLVPVVWANVLANGYYRLQLIHANHLATLMDKTSVFIAGHASLGKTVQIQSSLLAIRDSYNWLFIAGLLLTFIILIFPFHSSSIRKVFDWRNRNTAKDALQIPVS</sequence>
<dbReference type="EMBL" id="LR590484">
    <property type="protein sequence ID" value="VTR29879.1"/>
    <property type="molecule type" value="Genomic_DNA"/>
</dbReference>
<dbReference type="KEGG" id="stha:NCTC11429_00527"/>
<feature type="transmembrane region" description="Helical" evidence="5">
    <location>
        <begin position="336"/>
        <end position="358"/>
    </location>
</feature>
<feature type="transmembrane region" description="Helical" evidence="5">
    <location>
        <begin position="166"/>
        <end position="191"/>
    </location>
</feature>
<dbReference type="Proteomes" id="UP001566204">
    <property type="component" value="Unassembled WGS sequence"/>
</dbReference>
<evidence type="ECO:0000256" key="3">
    <source>
        <dbReference type="ARBA" id="ARBA00022989"/>
    </source>
</evidence>
<dbReference type="Gene3D" id="1.20.1250.20">
    <property type="entry name" value="MFS general substrate transporter like domains"/>
    <property type="match status" value="1"/>
</dbReference>
<feature type="transmembrane region" description="Helical" evidence="5">
    <location>
        <begin position="53"/>
        <end position="73"/>
    </location>
</feature>
<evidence type="ECO:0000313" key="9">
    <source>
        <dbReference type="Proteomes" id="UP001566204"/>
    </source>
</evidence>
<evidence type="ECO:0000256" key="1">
    <source>
        <dbReference type="ARBA" id="ARBA00004141"/>
    </source>
</evidence>
<feature type="transmembrane region" description="Helical" evidence="5">
    <location>
        <begin position="102"/>
        <end position="128"/>
    </location>
</feature>
<gene>
    <name evidence="6" type="ORF">ABTW24_00065</name>
    <name evidence="7" type="ORF">NCTC11429_00527</name>
</gene>
<evidence type="ECO:0000256" key="5">
    <source>
        <dbReference type="SAM" id="Phobius"/>
    </source>
</evidence>
<proteinExistence type="predicted"/>
<dbReference type="GO" id="GO:0022857">
    <property type="term" value="F:transmembrane transporter activity"/>
    <property type="evidence" value="ECO:0007669"/>
    <property type="project" value="InterPro"/>
</dbReference>
<protein>
    <submittedName>
        <fullName evidence="6 7">MFS transporter</fullName>
    </submittedName>
</protein>
<dbReference type="RefSeq" id="WP_081817962.1">
    <property type="nucleotide sequence ID" value="NZ_CP141191.1"/>
</dbReference>
<keyword evidence="3 5" id="KW-1133">Transmembrane helix</keyword>
<dbReference type="PANTHER" id="PTHR23501:SF5">
    <property type="entry name" value="TRANSPORT PROTEIN"/>
    <property type="match status" value="1"/>
</dbReference>
<dbReference type="STRING" id="1123265.GCA_000686625_04833"/>
<comment type="subcellular location">
    <subcellularLocation>
        <location evidence="1">Membrane</location>
        <topology evidence="1">Multi-pass membrane protein</topology>
    </subcellularLocation>
</comment>
<reference evidence="7 8" key="1">
    <citation type="submission" date="2019-05" db="EMBL/GenBank/DDBJ databases">
        <authorList>
            <consortium name="Pathogen Informatics"/>
        </authorList>
    </citation>
    <scope>NUCLEOTIDE SEQUENCE [LARGE SCALE GENOMIC DNA]</scope>
    <source>
        <strain evidence="7 8">NCTC11429</strain>
    </source>
</reference>
<feature type="transmembrane region" description="Helical" evidence="5">
    <location>
        <begin position="267"/>
        <end position="288"/>
    </location>
</feature>